<name>A0AAN7M551_TRANT</name>
<evidence type="ECO:0000259" key="3">
    <source>
        <dbReference type="SMART" id="SM01224"/>
    </source>
</evidence>
<evidence type="ECO:0000256" key="1">
    <source>
        <dbReference type="SAM" id="Coils"/>
    </source>
</evidence>
<dbReference type="Pfam" id="PF00631">
    <property type="entry name" value="G-gamma"/>
    <property type="match status" value="1"/>
</dbReference>
<feature type="compositionally biased region" description="Pro residues" evidence="2">
    <location>
        <begin position="384"/>
        <end position="396"/>
    </location>
</feature>
<accession>A0AAN7M551</accession>
<dbReference type="AlphaFoldDB" id="A0AAN7M551"/>
<feature type="coiled-coil region" evidence="1">
    <location>
        <begin position="402"/>
        <end position="429"/>
    </location>
</feature>
<dbReference type="Proteomes" id="UP001346149">
    <property type="component" value="Unassembled WGS sequence"/>
</dbReference>
<reference evidence="4 5" key="1">
    <citation type="journal article" date="2023" name="Hortic Res">
        <title>Pangenome of water caltrop reveals structural variations and asymmetric subgenome divergence after allopolyploidization.</title>
        <authorList>
            <person name="Zhang X."/>
            <person name="Chen Y."/>
            <person name="Wang L."/>
            <person name="Yuan Y."/>
            <person name="Fang M."/>
            <person name="Shi L."/>
            <person name="Lu R."/>
            <person name="Comes H.P."/>
            <person name="Ma Y."/>
            <person name="Chen Y."/>
            <person name="Huang G."/>
            <person name="Zhou Y."/>
            <person name="Zheng Z."/>
            <person name="Qiu Y."/>
        </authorList>
    </citation>
    <scope>NUCLEOTIDE SEQUENCE [LARGE SCALE GENOMIC DNA]</scope>
    <source>
        <strain evidence="4">F231</strain>
    </source>
</reference>
<feature type="region of interest" description="Disordered" evidence="2">
    <location>
        <begin position="1"/>
        <end position="34"/>
    </location>
</feature>
<dbReference type="GO" id="GO:0007186">
    <property type="term" value="P:G protein-coupled receptor signaling pathway"/>
    <property type="evidence" value="ECO:0007669"/>
    <property type="project" value="InterPro"/>
</dbReference>
<comment type="caution">
    <text evidence="4">The sequence shown here is derived from an EMBL/GenBank/DDBJ whole genome shotgun (WGS) entry which is preliminary data.</text>
</comment>
<proteinExistence type="predicted"/>
<dbReference type="EMBL" id="JAXQNO010000005">
    <property type="protein sequence ID" value="KAK4798074.1"/>
    <property type="molecule type" value="Genomic_DNA"/>
</dbReference>
<gene>
    <name evidence="4" type="ORF">SAY86_030400</name>
</gene>
<keyword evidence="5" id="KW-1185">Reference proteome</keyword>
<protein>
    <recommendedName>
        <fullName evidence="3">G protein gamma domain-containing protein</fullName>
    </recommendedName>
</protein>
<dbReference type="Pfam" id="PF07911">
    <property type="entry name" value="DUF1677"/>
    <property type="match status" value="1"/>
</dbReference>
<evidence type="ECO:0000313" key="4">
    <source>
        <dbReference type="EMBL" id="KAK4798074.1"/>
    </source>
</evidence>
<evidence type="ECO:0000256" key="2">
    <source>
        <dbReference type="SAM" id="MobiDB-lite"/>
    </source>
</evidence>
<organism evidence="4 5">
    <name type="scientific">Trapa natans</name>
    <name type="common">Water chestnut</name>
    <dbReference type="NCBI Taxonomy" id="22666"/>
    <lineage>
        <taxon>Eukaryota</taxon>
        <taxon>Viridiplantae</taxon>
        <taxon>Streptophyta</taxon>
        <taxon>Embryophyta</taxon>
        <taxon>Tracheophyta</taxon>
        <taxon>Spermatophyta</taxon>
        <taxon>Magnoliopsida</taxon>
        <taxon>eudicotyledons</taxon>
        <taxon>Gunneridae</taxon>
        <taxon>Pentapetalae</taxon>
        <taxon>rosids</taxon>
        <taxon>malvids</taxon>
        <taxon>Myrtales</taxon>
        <taxon>Lythraceae</taxon>
        <taxon>Trapa</taxon>
    </lineage>
</organism>
<dbReference type="InterPro" id="IPR015898">
    <property type="entry name" value="G-protein_gamma-like_dom"/>
</dbReference>
<dbReference type="PANTHER" id="PTHR32378">
    <property type="entry name" value="GUANINE NUCLEOTIDE-BINDING PROTEIN SUBUNIT GAMMA 3"/>
    <property type="match status" value="1"/>
</dbReference>
<dbReference type="InterPro" id="IPR012876">
    <property type="entry name" value="DUF1677_pln"/>
</dbReference>
<dbReference type="SMART" id="SM01224">
    <property type="entry name" value="G_gamma"/>
    <property type="match status" value="1"/>
</dbReference>
<keyword evidence="1" id="KW-0175">Coiled coil</keyword>
<dbReference type="InterPro" id="IPR055305">
    <property type="entry name" value="GG3-like"/>
</dbReference>
<dbReference type="PANTHER" id="PTHR32378:SF10">
    <property type="entry name" value="GUANINE NUCLEOTIDE-BINDING PROTEIN SUBUNIT GAMMA 3"/>
    <property type="match status" value="1"/>
</dbReference>
<feature type="compositionally biased region" description="Low complexity" evidence="2">
    <location>
        <begin position="18"/>
        <end position="34"/>
    </location>
</feature>
<evidence type="ECO:0000313" key="5">
    <source>
        <dbReference type="Proteomes" id="UP001346149"/>
    </source>
</evidence>
<feature type="region of interest" description="Disordered" evidence="2">
    <location>
        <begin position="350"/>
        <end position="399"/>
    </location>
</feature>
<feature type="domain" description="G protein gamma" evidence="3">
    <location>
        <begin position="405"/>
        <end position="475"/>
    </location>
</feature>
<sequence length="602" mass="65060">MAIPGSSEASPQPPTKPSLPLSSSSSSSSSTPSPLLEVETAKCDSCGFTEDCTPTYILRIRERFHGRWICGLCIEAVKDEILRSNRLITTEEALNRHISVCEEFRSMKPGSQKTSSEHPILAMGRLLRRSLDSPRAPRSNEEAESAATPKALIDQISAYQLPPHPPRLRLILRLLPVPGGPPPPPQIRRCILRSCSELDRAVVCLASHPQAPPPPPAQPGQARVDRPIRSQLGDRLPPDACDHVVQRRRVSVDRGGAHRWLLAVPVRRRGGLGRGEPLRLRLRSDPLDWILILIYILCLVEPLGQCLVRMCHGVTVFSVFLLSTGEYCHSLTRTQFELILSRVVPDRAEEQQKEQKKKKLKPAGGEKLVGGMDGRSGCSSKVPSLPPPRPRSPPEYPDLYGKRREAARVQMLEREIRFLEEELKSVSSLQPASRACKEVADFVAANSDPLIHTTQKKRKSRRFWKWLSRSGFSFLASIAVPVARATALPAALAATVVPVARAAAVHVARASSVPVARATCASAVPVARATCASAVPVARVTCASAVPVARAGPVFNVRFLSHGAAAPAPALVPAAVPARVPAAVPARVPAAVPALVSAAVKK</sequence>